<organism evidence="9">
    <name type="scientific">Scylla olivacea</name>
    <name type="common">Orange mud crab</name>
    <name type="synonym">Cancer olivacea</name>
    <dbReference type="NCBI Taxonomy" id="85551"/>
    <lineage>
        <taxon>Eukaryota</taxon>
        <taxon>Metazoa</taxon>
        <taxon>Ecdysozoa</taxon>
        <taxon>Arthropoda</taxon>
        <taxon>Crustacea</taxon>
        <taxon>Multicrustacea</taxon>
        <taxon>Malacostraca</taxon>
        <taxon>Eumalacostraca</taxon>
        <taxon>Eucarida</taxon>
        <taxon>Decapoda</taxon>
        <taxon>Pleocyemata</taxon>
        <taxon>Brachyura</taxon>
        <taxon>Eubrachyura</taxon>
        <taxon>Portunoidea</taxon>
        <taxon>Portunidae</taxon>
        <taxon>Portuninae</taxon>
        <taxon>Scylla</taxon>
    </lineage>
</organism>
<proteinExistence type="inferred from homology"/>
<feature type="signal peptide" evidence="7">
    <location>
        <begin position="1"/>
        <end position="23"/>
    </location>
</feature>
<dbReference type="InterPro" id="IPR001254">
    <property type="entry name" value="Trypsin_dom"/>
</dbReference>
<dbReference type="GO" id="GO:0006508">
    <property type="term" value="P:proteolysis"/>
    <property type="evidence" value="ECO:0007669"/>
    <property type="project" value="UniProtKB-KW"/>
</dbReference>
<dbReference type="PROSITE" id="PS50240">
    <property type="entry name" value="TRYPSIN_DOM"/>
    <property type="match status" value="1"/>
</dbReference>
<dbReference type="EMBL" id="GDRN01074245">
    <property type="protein sequence ID" value="JAI63275.1"/>
    <property type="molecule type" value="Transcribed_RNA"/>
</dbReference>
<dbReference type="PROSITE" id="PS00134">
    <property type="entry name" value="TRYPSIN_HIS"/>
    <property type="match status" value="1"/>
</dbReference>
<dbReference type="FunFam" id="2.40.10.10:FF:000002">
    <property type="entry name" value="Transmembrane protease serine"/>
    <property type="match status" value="1"/>
</dbReference>
<evidence type="ECO:0000256" key="1">
    <source>
        <dbReference type="ARBA" id="ARBA00022670"/>
    </source>
</evidence>
<dbReference type="GO" id="GO:0004252">
    <property type="term" value="F:serine-type endopeptidase activity"/>
    <property type="evidence" value="ECO:0007669"/>
    <property type="project" value="InterPro"/>
</dbReference>
<sequence length="298" mass="32806">MDMRSWVAVVCLWAAVGVDVGSARSQGLFGRDLLRPDRIVGGEPVEKGKFLWQVSIQNHQRHFCGGTLIAPNWVVTAAHCVENGLRKDITVVTAVWDLEESSEQRRHSVREIVKGSYNSVTLENDIALLWIEEEEATARRNDLPHGIPMTIETRRDRGAGERCLISGWGRLSSGGKLTPVLMAADVELRTDKECGAIFARHTFFSVYPSNVCAGGGKKDACQGDSGGPLVCCEGDTMDPSHCTLTGITSWGIGCATEGVPGVYTEVAYYTDWIKRQVKKLDRKKSNGLTFYGEKNERE</sequence>
<feature type="chain" id="PRO_5006070367" description="Peptidase S1 domain-containing protein" evidence="7">
    <location>
        <begin position="24"/>
        <end position="298"/>
    </location>
</feature>
<dbReference type="SMART" id="SM00020">
    <property type="entry name" value="Tryp_SPc"/>
    <property type="match status" value="1"/>
</dbReference>
<dbReference type="InterPro" id="IPR050127">
    <property type="entry name" value="Serine_Proteases_S1"/>
</dbReference>
<keyword evidence="7" id="KW-0732">Signal</keyword>
<evidence type="ECO:0000256" key="7">
    <source>
        <dbReference type="SAM" id="SignalP"/>
    </source>
</evidence>
<dbReference type="PROSITE" id="PS00135">
    <property type="entry name" value="TRYPSIN_SER"/>
    <property type="match status" value="1"/>
</dbReference>
<dbReference type="InterPro" id="IPR043504">
    <property type="entry name" value="Peptidase_S1_PA_chymotrypsin"/>
</dbReference>
<dbReference type="PANTHER" id="PTHR24264:SF83">
    <property type="entry name" value="COMPLEMENT FACTOR I"/>
    <property type="match status" value="1"/>
</dbReference>
<dbReference type="CDD" id="cd00190">
    <property type="entry name" value="Tryp_SPc"/>
    <property type="match status" value="1"/>
</dbReference>
<evidence type="ECO:0000256" key="3">
    <source>
        <dbReference type="ARBA" id="ARBA00022825"/>
    </source>
</evidence>
<dbReference type="GO" id="GO:0005615">
    <property type="term" value="C:extracellular space"/>
    <property type="evidence" value="ECO:0007669"/>
    <property type="project" value="TreeGrafter"/>
</dbReference>
<dbReference type="FunFam" id="2.40.10.10:FF:000068">
    <property type="entry name" value="transmembrane protease serine 2"/>
    <property type="match status" value="1"/>
</dbReference>
<keyword evidence="1 6" id="KW-0645">Protease</keyword>
<comment type="similarity">
    <text evidence="5">Belongs to the peptidase S1 family. CLIP subfamily.</text>
</comment>
<reference evidence="9" key="1">
    <citation type="submission" date="2015-09" db="EMBL/GenBank/DDBJ databases">
        <title>Scylla olivacea transcriptome.</title>
        <authorList>
            <person name="Ikhwanuddin M."/>
        </authorList>
    </citation>
    <scope>NUCLEOTIDE SEQUENCE</scope>
</reference>
<dbReference type="PANTHER" id="PTHR24264">
    <property type="entry name" value="TRYPSIN-RELATED"/>
    <property type="match status" value="1"/>
</dbReference>
<evidence type="ECO:0000256" key="6">
    <source>
        <dbReference type="RuleBase" id="RU363034"/>
    </source>
</evidence>
<keyword evidence="4" id="KW-1015">Disulfide bond</keyword>
<accession>A0A0P4WAG4</accession>
<evidence type="ECO:0000259" key="8">
    <source>
        <dbReference type="PROSITE" id="PS50240"/>
    </source>
</evidence>
<dbReference type="InterPro" id="IPR001314">
    <property type="entry name" value="Peptidase_S1A"/>
</dbReference>
<dbReference type="InterPro" id="IPR009003">
    <property type="entry name" value="Peptidase_S1_PA"/>
</dbReference>
<protein>
    <recommendedName>
        <fullName evidence="8">Peptidase S1 domain-containing protein</fullName>
    </recommendedName>
</protein>
<dbReference type="Pfam" id="PF00089">
    <property type="entry name" value="Trypsin"/>
    <property type="match status" value="1"/>
</dbReference>
<keyword evidence="2 6" id="KW-0378">Hydrolase</keyword>
<name>A0A0P4WAG4_SCYOL</name>
<dbReference type="InterPro" id="IPR018114">
    <property type="entry name" value="TRYPSIN_HIS"/>
</dbReference>
<feature type="domain" description="Peptidase S1" evidence="8">
    <location>
        <begin position="39"/>
        <end position="278"/>
    </location>
</feature>
<dbReference type="InterPro" id="IPR033116">
    <property type="entry name" value="TRYPSIN_SER"/>
</dbReference>
<evidence type="ECO:0000313" key="9">
    <source>
        <dbReference type="EMBL" id="JAI63275.1"/>
    </source>
</evidence>
<dbReference type="PRINTS" id="PR00722">
    <property type="entry name" value="CHYMOTRYPSIN"/>
</dbReference>
<evidence type="ECO:0000256" key="4">
    <source>
        <dbReference type="ARBA" id="ARBA00023157"/>
    </source>
</evidence>
<evidence type="ECO:0000256" key="2">
    <source>
        <dbReference type="ARBA" id="ARBA00022801"/>
    </source>
</evidence>
<dbReference type="SUPFAM" id="SSF50494">
    <property type="entry name" value="Trypsin-like serine proteases"/>
    <property type="match status" value="1"/>
</dbReference>
<evidence type="ECO:0000256" key="5">
    <source>
        <dbReference type="ARBA" id="ARBA00024195"/>
    </source>
</evidence>
<keyword evidence="3 6" id="KW-0720">Serine protease</keyword>
<dbReference type="Gene3D" id="2.40.10.10">
    <property type="entry name" value="Trypsin-like serine proteases"/>
    <property type="match status" value="1"/>
</dbReference>
<dbReference type="AlphaFoldDB" id="A0A0P4WAG4"/>